<organism evidence="6 7">
    <name type="scientific">Georgenia alba</name>
    <dbReference type="NCBI Taxonomy" id="2233858"/>
    <lineage>
        <taxon>Bacteria</taxon>
        <taxon>Bacillati</taxon>
        <taxon>Actinomycetota</taxon>
        <taxon>Actinomycetes</taxon>
        <taxon>Micrococcales</taxon>
        <taxon>Bogoriellaceae</taxon>
        <taxon>Georgenia</taxon>
    </lineage>
</organism>
<dbReference type="PROSITE" id="PS51257">
    <property type="entry name" value="PROKAR_LIPOPROTEIN"/>
    <property type="match status" value="1"/>
</dbReference>
<reference evidence="7" key="1">
    <citation type="journal article" date="2019" name="Int. J. Syst. Evol. Microbiol.">
        <title>The Global Catalogue of Microorganisms (GCM) 10K type strain sequencing project: providing services to taxonomists for standard genome sequencing and annotation.</title>
        <authorList>
            <consortium name="The Broad Institute Genomics Platform"/>
            <consortium name="The Broad Institute Genome Sequencing Center for Infectious Disease"/>
            <person name="Wu L."/>
            <person name="Ma J."/>
        </authorList>
    </citation>
    <scope>NUCLEOTIDE SEQUENCE [LARGE SCALE GENOMIC DNA]</scope>
    <source>
        <strain evidence="7">JCM 1490</strain>
    </source>
</reference>
<dbReference type="Gene3D" id="3.90.76.10">
    <property type="entry name" value="Dipeptide-binding Protein, Domain 1"/>
    <property type="match status" value="1"/>
</dbReference>
<dbReference type="InterPro" id="IPR000914">
    <property type="entry name" value="SBP_5_dom"/>
</dbReference>
<keyword evidence="3" id="KW-0732">Signal</keyword>
<dbReference type="InterPro" id="IPR030678">
    <property type="entry name" value="Peptide/Ni-bd"/>
</dbReference>
<accession>A0ABW2QBS6</accession>
<dbReference type="RefSeq" id="WP_382392623.1">
    <property type="nucleotide sequence ID" value="NZ_JBHTCQ010000001.1"/>
</dbReference>
<dbReference type="Gene3D" id="3.40.190.10">
    <property type="entry name" value="Periplasmic binding protein-like II"/>
    <property type="match status" value="1"/>
</dbReference>
<evidence type="ECO:0000313" key="6">
    <source>
        <dbReference type="EMBL" id="MFC7404843.1"/>
    </source>
</evidence>
<dbReference type="PIRSF" id="PIRSF002741">
    <property type="entry name" value="MppA"/>
    <property type="match status" value="1"/>
</dbReference>
<gene>
    <name evidence="6" type="ORF">ACFQQL_06955</name>
</gene>
<comment type="caution">
    <text evidence="6">The sequence shown here is derived from an EMBL/GenBank/DDBJ whole genome shotgun (WGS) entry which is preliminary data.</text>
</comment>
<dbReference type="Pfam" id="PF00496">
    <property type="entry name" value="SBP_bac_5"/>
    <property type="match status" value="1"/>
</dbReference>
<protein>
    <submittedName>
        <fullName evidence="6">ABC transporter substrate-binding protein</fullName>
    </submittedName>
</protein>
<comment type="similarity">
    <text evidence="1">Belongs to the bacterial solute-binding protein 5 family.</text>
</comment>
<dbReference type="PANTHER" id="PTHR30290">
    <property type="entry name" value="PERIPLASMIC BINDING COMPONENT OF ABC TRANSPORTER"/>
    <property type="match status" value="1"/>
</dbReference>
<evidence type="ECO:0000313" key="7">
    <source>
        <dbReference type="Proteomes" id="UP001596455"/>
    </source>
</evidence>
<evidence type="ECO:0000256" key="2">
    <source>
        <dbReference type="ARBA" id="ARBA00022448"/>
    </source>
</evidence>
<dbReference type="PANTHER" id="PTHR30290:SF9">
    <property type="entry name" value="OLIGOPEPTIDE-BINDING PROTEIN APPA"/>
    <property type="match status" value="1"/>
</dbReference>
<dbReference type="InterPro" id="IPR039424">
    <property type="entry name" value="SBP_5"/>
</dbReference>
<dbReference type="Proteomes" id="UP001596455">
    <property type="component" value="Unassembled WGS sequence"/>
</dbReference>
<name>A0ABW2QBS6_9MICO</name>
<keyword evidence="7" id="KW-1185">Reference proteome</keyword>
<evidence type="ECO:0000256" key="4">
    <source>
        <dbReference type="SAM" id="MobiDB-lite"/>
    </source>
</evidence>
<evidence type="ECO:0000259" key="5">
    <source>
        <dbReference type="Pfam" id="PF00496"/>
    </source>
</evidence>
<dbReference type="EMBL" id="JBHTCQ010000001">
    <property type="protein sequence ID" value="MFC7404843.1"/>
    <property type="molecule type" value="Genomic_DNA"/>
</dbReference>
<dbReference type="SUPFAM" id="SSF53850">
    <property type="entry name" value="Periplasmic binding protein-like II"/>
    <property type="match status" value="1"/>
</dbReference>
<dbReference type="PROSITE" id="PS51318">
    <property type="entry name" value="TAT"/>
    <property type="match status" value="1"/>
</dbReference>
<feature type="region of interest" description="Disordered" evidence="4">
    <location>
        <begin position="1"/>
        <end position="20"/>
    </location>
</feature>
<keyword evidence="2" id="KW-0813">Transport</keyword>
<proteinExistence type="inferred from homology"/>
<feature type="domain" description="Solute-binding protein family 5" evidence="5">
    <location>
        <begin position="107"/>
        <end position="469"/>
    </location>
</feature>
<dbReference type="InterPro" id="IPR006311">
    <property type="entry name" value="TAT_signal"/>
</dbReference>
<evidence type="ECO:0000256" key="3">
    <source>
        <dbReference type="ARBA" id="ARBA00022729"/>
    </source>
</evidence>
<dbReference type="Gene3D" id="3.10.105.10">
    <property type="entry name" value="Dipeptide-binding Protein, Domain 3"/>
    <property type="match status" value="1"/>
</dbReference>
<evidence type="ECO:0000256" key="1">
    <source>
        <dbReference type="ARBA" id="ARBA00005695"/>
    </source>
</evidence>
<sequence length="586" mass="62239">MTRPITPRAPHPMSRRTVLGGMGGATLATLLAACSGGGPPGSGGGGGNGGGGGGSEGGGVLVVGTAVAASNQFPANFNRYGGGDTAPGVDLVYETLFRISSKDGGQLVPVLAESAEHSEDGTQVTYTLRRDVTWSDGEPFTSRDVLYTLGTIYGEPNPSPAEDEFVWLAAPIETPDDHTVIVTYNTDQRQQEVNLALYYPIVPAHVFQQGDELAFPEDTMAEPVGTGPFVLKSFGSQLVQYEARDDYWGGEIAVGQIDFVPAGQAGNIETQITQGNVDLAEGGAPGVVEGFATMAETNQYDFISDGASRGVIFQVQNADRPMADLNLRKALRGAIDVEAVASAAGIGYTLPNLAGVDPVINQSLQRPELNEPIAMDLEQAMADLEASDWSINAAGHLEKDGREHRLSIQVQNDDPTDMVTVPVIVAQWKENLGLEVTFDPKPKDVMDRVLQTGDFDLVVSGLNYPGTPWSNYTMYDQPVPAPGEETTNGNWGRYEWSEETAAAMEILVSTLNYPENAERIAEGVQGVQDGIVADCPYIPYQGGGIGMMSSSTNWSALPELADVDYFPRVGGSANLNLLVQDLEPTS</sequence>